<dbReference type="EMBL" id="FN649727">
    <property type="protein sequence ID" value="CBJ25653.1"/>
    <property type="molecule type" value="Genomic_DNA"/>
</dbReference>
<feature type="compositionally biased region" description="Basic and acidic residues" evidence="1">
    <location>
        <begin position="112"/>
        <end position="124"/>
    </location>
</feature>
<keyword evidence="4" id="KW-1185">Reference proteome</keyword>
<dbReference type="InterPro" id="IPR001932">
    <property type="entry name" value="PPM-type_phosphatase-like_dom"/>
</dbReference>
<dbReference type="OrthoDB" id="10264738at2759"/>
<dbReference type="Pfam" id="PF00481">
    <property type="entry name" value="PP2C"/>
    <property type="match status" value="1"/>
</dbReference>
<feature type="compositionally biased region" description="Basic residues" evidence="1">
    <location>
        <begin position="90"/>
        <end position="111"/>
    </location>
</feature>
<reference evidence="3 4" key="1">
    <citation type="journal article" date="2010" name="Nature">
        <title>The Ectocarpus genome and the independent evolution of multicellularity in brown algae.</title>
        <authorList>
            <person name="Cock J.M."/>
            <person name="Sterck L."/>
            <person name="Rouze P."/>
            <person name="Scornet D."/>
            <person name="Allen A.E."/>
            <person name="Amoutzias G."/>
            <person name="Anthouard V."/>
            <person name="Artiguenave F."/>
            <person name="Aury J.M."/>
            <person name="Badger J.H."/>
            <person name="Beszteri B."/>
            <person name="Billiau K."/>
            <person name="Bonnet E."/>
            <person name="Bothwell J.H."/>
            <person name="Bowler C."/>
            <person name="Boyen C."/>
            <person name="Brownlee C."/>
            <person name="Carrano C.J."/>
            <person name="Charrier B."/>
            <person name="Cho G.Y."/>
            <person name="Coelho S.M."/>
            <person name="Collen J."/>
            <person name="Corre E."/>
            <person name="Da Silva C."/>
            <person name="Delage L."/>
            <person name="Delaroque N."/>
            <person name="Dittami S.M."/>
            <person name="Doulbeau S."/>
            <person name="Elias M."/>
            <person name="Farnham G."/>
            <person name="Gachon C.M."/>
            <person name="Gschloessl B."/>
            <person name="Heesch S."/>
            <person name="Jabbari K."/>
            <person name="Jubin C."/>
            <person name="Kawai H."/>
            <person name="Kimura K."/>
            <person name="Kloareg B."/>
            <person name="Kupper F.C."/>
            <person name="Lang D."/>
            <person name="Le Bail A."/>
            <person name="Leblanc C."/>
            <person name="Lerouge P."/>
            <person name="Lohr M."/>
            <person name="Lopez P.J."/>
            <person name="Martens C."/>
            <person name="Maumus F."/>
            <person name="Michel G."/>
            <person name="Miranda-Saavedra D."/>
            <person name="Morales J."/>
            <person name="Moreau H."/>
            <person name="Motomura T."/>
            <person name="Nagasato C."/>
            <person name="Napoli C.A."/>
            <person name="Nelson D.R."/>
            <person name="Nyvall-Collen P."/>
            <person name="Peters A.F."/>
            <person name="Pommier C."/>
            <person name="Potin P."/>
            <person name="Poulain J."/>
            <person name="Quesneville H."/>
            <person name="Read B."/>
            <person name="Rensing S.A."/>
            <person name="Ritter A."/>
            <person name="Rousvoal S."/>
            <person name="Samanta M."/>
            <person name="Samson G."/>
            <person name="Schroeder D.C."/>
            <person name="Segurens B."/>
            <person name="Strittmatter M."/>
            <person name="Tonon T."/>
            <person name="Tregear J.W."/>
            <person name="Valentin K."/>
            <person name="von Dassow P."/>
            <person name="Yamagishi T."/>
            <person name="Van de Peer Y."/>
            <person name="Wincker P."/>
        </authorList>
    </citation>
    <scope>NUCLEOTIDE SEQUENCE [LARGE SCALE GENOMIC DNA]</scope>
    <source>
        <strain evidence="4">Ec32 / CCAP1310/4</strain>
    </source>
</reference>
<dbReference type="PANTHER" id="PTHR13832:SF827">
    <property type="entry name" value="PROTEIN PHOSPHATASE 1L"/>
    <property type="match status" value="1"/>
</dbReference>
<feature type="compositionally biased region" description="Basic and acidic residues" evidence="1">
    <location>
        <begin position="155"/>
        <end position="164"/>
    </location>
</feature>
<feature type="region of interest" description="Disordered" evidence="1">
    <location>
        <begin position="407"/>
        <end position="432"/>
    </location>
</feature>
<dbReference type="SMART" id="SM00332">
    <property type="entry name" value="PP2Cc"/>
    <property type="match status" value="1"/>
</dbReference>
<dbReference type="GO" id="GO:0004722">
    <property type="term" value="F:protein serine/threonine phosphatase activity"/>
    <property type="evidence" value="ECO:0007669"/>
    <property type="project" value="InterPro"/>
</dbReference>
<dbReference type="SUPFAM" id="SSF81606">
    <property type="entry name" value="PP2C-like"/>
    <property type="match status" value="1"/>
</dbReference>
<sequence length="649" mass="68014">MEPVSLADSSNCFREHPTVAVIPYGRGRRRRLPRREEPLGRVSTGKGSDAPTSQTTKGGSAVGNSISRSGDVEAPSPSKSSAIGIGKNGASKKKHKKDKKSKKEKKSKKSKTSKEADKGRRSGGDEEGSPSPRRYEHGRRKHPAVATADSGPPKPSERRTRSDDFTSAPAAAKSSKPPKSSKSLSAVPSAATTSSSSTPSTSSAGKEKKASTGKKSKRQAVPASLLSFEDEGKDGGGAEFQGLGAATLNEFKRSHKKSQTESVAATAAAAAAATAVASAGDSTEEALPVTARLGLLLEKKRDAELGPSKISTAESRGEREYQEDRHTVVQCLHAPDDAHTKFDACPPCFFAVFDGHNGDLAADIARSKLHTYVAKAAPTTGLRGEPTERLEGLLRAGFASTEAEILKETEETKDDDEDDGTGGGNGNSRQDGTTVTACLLVGNFLVTANVGDSRAVLGSVGHEGKLRCKNISVDHKPEDPHEKRRIKAAGGEVVFNGCYRVQHENVSCRLAVSRSLGDRQFKGQGGQPPGSQVPPPPDMHGQLVSPEPSVKSVKLEQHDRVVIVASGKDFGQDGLWDVMTGLEAVEIAIAAHGKAPTTTGRAPSWANALVNGVGGGNAEADPANALVREAVKRGTSDNVTAVVTILSWD</sequence>
<dbReference type="STRING" id="2880.D7G6W0"/>
<dbReference type="EMBL" id="FN649035">
    <property type="protein sequence ID" value="CBJ25653.1"/>
    <property type="molecule type" value="Genomic_DNA"/>
</dbReference>
<dbReference type="PANTHER" id="PTHR13832">
    <property type="entry name" value="PROTEIN PHOSPHATASE 2C"/>
    <property type="match status" value="1"/>
</dbReference>
<dbReference type="CDD" id="cd00143">
    <property type="entry name" value="PP2Cc"/>
    <property type="match status" value="1"/>
</dbReference>
<dbReference type="Proteomes" id="UP000002630">
    <property type="component" value="Linkage Group LG02"/>
</dbReference>
<dbReference type="InParanoid" id="D7G6W0"/>
<feature type="compositionally biased region" description="Polar residues" evidence="1">
    <location>
        <begin position="50"/>
        <end position="68"/>
    </location>
</feature>
<dbReference type="Gene3D" id="3.60.40.10">
    <property type="entry name" value="PPM-type phosphatase domain"/>
    <property type="match status" value="1"/>
</dbReference>
<dbReference type="AlphaFoldDB" id="D7G6W0"/>
<protein>
    <submittedName>
        <fullName evidence="3">Protein phosphatase 2C (ISS)</fullName>
    </submittedName>
</protein>
<feature type="compositionally biased region" description="Low complexity" evidence="1">
    <location>
        <begin position="167"/>
        <end position="204"/>
    </location>
</feature>
<dbReference type="eggNOG" id="KOG0698">
    <property type="taxonomic scope" value="Eukaryota"/>
</dbReference>
<evidence type="ECO:0000256" key="1">
    <source>
        <dbReference type="SAM" id="MobiDB-lite"/>
    </source>
</evidence>
<gene>
    <name evidence="3" type="ORF">Esi_0008_0045</name>
</gene>
<organism evidence="3 4">
    <name type="scientific">Ectocarpus siliculosus</name>
    <name type="common">Brown alga</name>
    <name type="synonym">Conferva siliculosa</name>
    <dbReference type="NCBI Taxonomy" id="2880"/>
    <lineage>
        <taxon>Eukaryota</taxon>
        <taxon>Sar</taxon>
        <taxon>Stramenopiles</taxon>
        <taxon>Ochrophyta</taxon>
        <taxon>PX clade</taxon>
        <taxon>Phaeophyceae</taxon>
        <taxon>Ectocarpales</taxon>
        <taxon>Ectocarpaceae</taxon>
        <taxon>Ectocarpus</taxon>
    </lineage>
</organism>
<feature type="region of interest" description="Disordered" evidence="1">
    <location>
        <begin position="519"/>
        <end position="545"/>
    </location>
</feature>
<evidence type="ECO:0000259" key="2">
    <source>
        <dbReference type="PROSITE" id="PS51746"/>
    </source>
</evidence>
<feature type="domain" description="PPM-type phosphatase" evidence="2">
    <location>
        <begin position="309"/>
        <end position="646"/>
    </location>
</feature>
<evidence type="ECO:0000313" key="4">
    <source>
        <dbReference type="Proteomes" id="UP000002630"/>
    </source>
</evidence>
<name>D7G6W0_ECTSI</name>
<dbReference type="InterPro" id="IPR015655">
    <property type="entry name" value="PP2C"/>
</dbReference>
<dbReference type="InterPro" id="IPR036457">
    <property type="entry name" value="PPM-type-like_dom_sf"/>
</dbReference>
<feature type="region of interest" description="Disordered" evidence="1">
    <location>
        <begin position="1"/>
        <end position="241"/>
    </location>
</feature>
<dbReference type="OMA" id="APEENDW"/>
<evidence type="ECO:0000313" key="3">
    <source>
        <dbReference type="EMBL" id="CBJ25653.1"/>
    </source>
</evidence>
<proteinExistence type="predicted"/>
<feature type="compositionally biased region" description="Acidic residues" evidence="1">
    <location>
        <begin position="411"/>
        <end position="420"/>
    </location>
</feature>
<dbReference type="PROSITE" id="PS51746">
    <property type="entry name" value="PPM_2"/>
    <property type="match status" value="1"/>
</dbReference>
<accession>D7G6W0</accession>